<proteinExistence type="predicted"/>
<organism evidence="2 3">
    <name type="scientific">Pogonophryne albipinna</name>
    <dbReference type="NCBI Taxonomy" id="1090488"/>
    <lineage>
        <taxon>Eukaryota</taxon>
        <taxon>Metazoa</taxon>
        <taxon>Chordata</taxon>
        <taxon>Craniata</taxon>
        <taxon>Vertebrata</taxon>
        <taxon>Euteleostomi</taxon>
        <taxon>Actinopterygii</taxon>
        <taxon>Neopterygii</taxon>
        <taxon>Teleostei</taxon>
        <taxon>Neoteleostei</taxon>
        <taxon>Acanthomorphata</taxon>
        <taxon>Eupercaria</taxon>
        <taxon>Perciformes</taxon>
        <taxon>Notothenioidei</taxon>
        <taxon>Pogonophryne</taxon>
    </lineage>
</organism>
<evidence type="ECO:0000256" key="1">
    <source>
        <dbReference type="SAM" id="MobiDB-lite"/>
    </source>
</evidence>
<protein>
    <submittedName>
        <fullName evidence="2">Uncharacterized protein</fullName>
    </submittedName>
</protein>
<feature type="region of interest" description="Disordered" evidence="1">
    <location>
        <begin position="95"/>
        <end position="118"/>
    </location>
</feature>
<dbReference type="EMBL" id="JAPTMU010000010">
    <property type="protein sequence ID" value="KAJ4936977.1"/>
    <property type="molecule type" value="Genomic_DNA"/>
</dbReference>
<feature type="compositionally biased region" description="Basic and acidic residues" evidence="1">
    <location>
        <begin position="106"/>
        <end position="118"/>
    </location>
</feature>
<gene>
    <name evidence="2" type="ORF">JOQ06_001561</name>
</gene>
<evidence type="ECO:0000313" key="2">
    <source>
        <dbReference type="EMBL" id="KAJ4936977.1"/>
    </source>
</evidence>
<name>A0AAD6B308_9TELE</name>
<comment type="caution">
    <text evidence="2">The sequence shown here is derived from an EMBL/GenBank/DDBJ whole genome shotgun (WGS) entry which is preliminary data.</text>
</comment>
<dbReference type="AlphaFoldDB" id="A0AAD6B308"/>
<accession>A0AAD6B308</accession>
<reference evidence="2" key="1">
    <citation type="submission" date="2022-11" db="EMBL/GenBank/DDBJ databases">
        <title>Chromosome-level genome of Pogonophryne albipinna.</title>
        <authorList>
            <person name="Jo E."/>
        </authorList>
    </citation>
    <scope>NUCLEOTIDE SEQUENCE</scope>
    <source>
        <strain evidence="2">SGF0006</strain>
        <tissue evidence="2">Muscle</tissue>
    </source>
</reference>
<keyword evidence="3" id="KW-1185">Reference proteome</keyword>
<evidence type="ECO:0000313" key="3">
    <source>
        <dbReference type="Proteomes" id="UP001219934"/>
    </source>
</evidence>
<dbReference type="Proteomes" id="UP001219934">
    <property type="component" value="Unassembled WGS sequence"/>
</dbReference>
<sequence>MLALNLMTSCHNLTVQHIVVPMDRVCIQDPWLMPAHQRATVTKFRNMPRVRQSQDHPTKVAALQKALGNVISRVNQEEANVDSYLDAVDQQPDVAENEQGIGPVGDNRDAPRDFDGLEKDRPIYDEAETTKGTLVLLAIGYVLRHGRSGYGLSDLLSLLNVAMPGCVPATKYFLDKSFFRMSDFAEQHFYCPECQAYLGINIAGQCAECEQEFTKEALLAKDSFFLVMPLSKQLTDIMQREEIQDALAGDQRQCLSDGKEGSCYRELGDWVRQFDIDMEL</sequence>